<dbReference type="EMBL" id="JANDBC010000003">
    <property type="protein sequence ID" value="MCP9292686.1"/>
    <property type="molecule type" value="Genomic_DNA"/>
</dbReference>
<keyword evidence="5 12" id="KW-0028">Amino-acid biosynthesis</keyword>
<dbReference type="Pfam" id="PF08544">
    <property type="entry name" value="GHMP_kinases_C"/>
    <property type="match status" value="1"/>
</dbReference>
<dbReference type="PANTHER" id="PTHR20861:SF1">
    <property type="entry name" value="HOMOSERINE KINASE"/>
    <property type="match status" value="1"/>
</dbReference>
<keyword evidence="16" id="KW-1185">Reference proteome</keyword>
<protein>
    <recommendedName>
        <fullName evidence="4 12">Homoserine kinase</fullName>
        <shortName evidence="12">HK</shortName>
        <shortName evidence="12">HSK</shortName>
        <ecNumber evidence="3 12">2.7.1.39</ecNumber>
    </recommendedName>
</protein>
<dbReference type="PROSITE" id="PS00627">
    <property type="entry name" value="GHMP_KINASES_ATP"/>
    <property type="match status" value="1"/>
</dbReference>
<dbReference type="Proteomes" id="UP001139125">
    <property type="component" value="Unassembled WGS sequence"/>
</dbReference>
<evidence type="ECO:0000256" key="6">
    <source>
        <dbReference type="ARBA" id="ARBA00022679"/>
    </source>
</evidence>
<keyword evidence="12" id="KW-0963">Cytoplasm</keyword>
<dbReference type="EC" id="2.7.1.39" evidence="3 12"/>
<dbReference type="InterPro" id="IPR013750">
    <property type="entry name" value="GHMP_kinase_C_dom"/>
</dbReference>
<dbReference type="NCBIfam" id="NF002288">
    <property type="entry name" value="PRK01212.1-4"/>
    <property type="match status" value="1"/>
</dbReference>
<feature type="domain" description="GHMP kinase C-terminal" evidence="14">
    <location>
        <begin position="211"/>
        <end position="285"/>
    </location>
</feature>
<dbReference type="AlphaFoldDB" id="A0A9X2L5D7"/>
<evidence type="ECO:0000313" key="16">
    <source>
        <dbReference type="Proteomes" id="UP001139125"/>
    </source>
</evidence>
<dbReference type="InterPro" id="IPR006204">
    <property type="entry name" value="GHMP_kinase_N_dom"/>
</dbReference>
<keyword evidence="8 12" id="KW-0547">Nucleotide-binding</keyword>
<dbReference type="Gene3D" id="3.30.230.10">
    <property type="match status" value="1"/>
</dbReference>
<feature type="binding site" evidence="12">
    <location>
        <begin position="91"/>
        <end position="101"/>
    </location>
    <ligand>
        <name>ATP</name>
        <dbReference type="ChEBI" id="CHEBI:30616"/>
    </ligand>
</feature>
<dbReference type="InterPro" id="IPR000870">
    <property type="entry name" value="Homoserine_kinase"/>
</dbReference>
<feature type="domain" description="GHMP kinase N-terminal" evidence="13">
    <location>
        <begin position="67"/>
        <end position="150"/>
    </location>
</feature>
<dbReference type="InterPro" id="IPR036554">
    <property type="entry name" value="GHMP_kinase_C_sf"/>
</dbReference>
<comment type="similarity">
    <text evidence="2 12">Belongs to the GHMP kinase family. Homoserine kinase subfamily.</text>
</comment>
<comment type="pathway">
    <text evidence="1 12">Amino-acid biosynthesis; L-threonine biosynthesis; L-threonine from L-aspartate: step 4/5.</text>
</comment>
<evidence type="ECO:0000256" key="1">
    <source>
        <dbReference type="ARBA" id="ARBA00005015"/>
    </source>
</evidence>
<comment type="function">
    <text evidence="12">Catalyzes the ATP-dependent phosphorylation of L-homoserine to L-homoserine phosphate.</text>
</comment>
<dbReference type="SUPFAM" id="SSF54211">
    <property type="entry name" value="Ribosomal protein S5 domain 2-like"/>
    <property type="match status" value="1"/>
</dbReference>
<evidence type="ECO:0000256" key="5">
    <source>
        <dbReference type="ARBA" id="ARBA00022605"/>
    </source>
</evidence>
<name>A0A9X2L5D7_9BACT</name>
<evidence type="ECO:0000256" key="7">
    <source>
        <dbReference type="ARBA" id="ARBA00022697"/>
    </source>
</evidence>
<dbReference type="InterPro" id="IPR014721">
    <property type="entry name" value="Ribsml_uS5_D2-typ_fold_subgr"/>
</dbReference>
<dbReference type="NCBIfam" id="TIGR00191">
    <property type="entry name" value="thrB"/>
    <property type="match status" value="1"/>
</dbReference>
<dbReference type="GO" id="GO:0005524">
    <property type="term" value="F:ATP binding"/>
    <property type="evidence" value="ECO:0007669"/>
    <property type="project" value="UniProtKB-UniRule"/>
</dbReference>
<evidence type="ECO:0000256" key="11">
    <source>
        <dbReference type="ARBA" id="ARBA00049375"/>
    </source>
</evidence>
<dbReference type="HAMAP" id="MF_00384">
    <property type="entry name" value="Homoser_kinase"/>
    <property type="match status" value="1"/>
</dbReference>
<accession>A0A9X2L5D7</accession>
<evidence type="ECO:0000256" key="12">
    <source>
        <dbReference type="HAMAP-Rule" id="MF_00384"/>
    </source>
</evidence>
<gene>
    <name evidence="12" type="primary">thrB</name>
    <name evidence="15" type="ORF">NM125_13945</name>
</gene>
<dbReference type="InterPro" id="IPR020568">
    <property type="entry name" value="Ribosomal_Su5_D2-typ_SF"/>
</dbReference>
<dbReference type="Pfam" id="PF00288">
    <property type="entry name" value="GHMP_kinases_N"/>
    <property type="match status" value="1"/>
</dbReference>
<evidence type="ECO:0000256" key="2">
    <source>
        <dbReference type="ARBA" id="ARBA00007370"/>
    </source>
</evidence>
<evidence type="ECO:0000259" key="14">
    <source>
        <dbReference type="Pfam" id="PF08544"/>
    </source>
</evidence>
<reference evidence="15" key="1">
    <citation type="submission" date="2022-06" db="EMBL/GenBank/DDBJ databases">
        <title>Gracilimonas sp. CAU 1638 isolated from sea sediment.</title>
        <authorList>
            <person name="Kim W."/>
        </authorList>
    </citation>
    <scope>NUCLEOTIDE SEQUENCE</scope>
    <source>
        <strain evidence="15">CAU 1638</strain>
    </source>
</reference>
<evidence type="ECO:0000256" key="8">
    <source>
        <dbReference type="ARBA" id="ARBA00022741"/>
    </source>
</evidence>
<evidence type="ECO:0000256" key="4">
    <source>
        <dbReference type="ARBA" id="ARBA00017858"/>
    </source>
</evidence>
<keyword evidence="7 12" id="KW-0791">Threonine biosynthesis</keyword>
<comment type="catalytic activity">
    <reaction evidence="11 12">
        <text>L-homoserine + ATP = O-phospho-L-homoserine + ADP + H(+)</text>
        <dbReference type="Rhea" id="RHEA:13985"/>
        <dbReference type="ChEBI" id="CHEBI:15378"/>
        <dbReference type="ChEBI" id="CHEBI:30616"/>
        <dbReference type="ChEBI" id="CHEBI:57476"/>
        <dbReference type="ChEBI" id="CHEBI:57590"/>
        <dbReference type="ChEBI" id="CHEBI:456216"/>
        <dbReference type="EC" id="2.7.1.39"/>
    </reaction>
</comment>
<sequence length="310" mass="32984">MDSIKVFAPATVANVACGFDVMGFALQHIGDELIINKTDQPGLNISEIHGSDSLSKNSEENVVTVSAQALLDALEEKPSFGFEFELTKKVKPGSGLGSSASSSAAAVFGINELLGNPFTKKELVPFAMEGERLASGIPHADNVAPSLLGGFVLIRSYSPLDVVELQYPEDLVATVVHPQIEIKTADAKKMLRKQIELKDAITQWGNIGGLVSGLARADYELISRSLHDVIAEPIRGMLIPSFKEAKEEAINAGALGCSISGSGPSVFSLSRGERTARKVATKFETLFKSIGLESYVHVSPINTKGSEVLT</sequence>
<dbReference type="PRINTS" id="PR00958">
    <property type="entry name" value="HOMSERKINASE"/>
</dbReference>
<dbReference type="GO" id="GO:0005737">
    <property type="term" value="C:cytoplasm"/>
    <property type="evidence" value="ECO:0007669"/>
    <property type="project" value="UniProtKB-SubCell"/>
</dbReference>
<keyword evidence="10 12" id="KW-0067">ATP-binding</keyword>
<dbReference type="InterPro" id="IPR006203">
    <property type="entry name" value="GHMP_knse_ATP-bd_CS"/>
</dbReference>
<dbReference type="Gene3D" id="3.30.70.890">
    <property type="entry name" value="GHMP kinase, C-terminal domain"/>
    <property type="match status" value="1"/>
</dbReference>
<evidence type="ECO:0000256" key="9">
    <source>
        <dbReference type="ARBA" id="ARBA00022777"/>
    </source>
</evidence>
<organism evidence="15 16">
    <name type="scientific">Gracilimonas sediminicola</name>
    <dbReference type="NCBI Taxonomy" id="2952158"/>
    <lineage>
        <taxon>Bacteria</taxon>
        <taxon>Pseudomonadati</taxon>
        <taxon>Balneolota</taxon>
        <taxon>Balneolia</taxon>
        <taxon>Balneolales</taxon>
        <taxon>Balneolaceae</taxon>
        <taxon>Gracilimonas</taxon>
    </lineage>
</organism>
<keyword evidence="9 12" id="KW-0418">Kinase</keyword>
<dbReference type="PANTHER" id="PTHR20861">
    <property type="entry name" value="HOMOSERINE/4-DIPHOSPHOCYTIDYL-2-C-METHYL-D-ERYTHRITOL KINASE"/>
    <property type="match status" value="1"/>
</dbReference>
<dbReference type="GO" id="GO:0004413">
    <property type="term" value="F:homoserine kinase activity"/>
    <property type="evidence" value="ECO:0007669"/>
    <property type="project" value="UniProtKB-UniRule"/>
</dbReference>
<evidence type="ECO:0000256" key="3">
    <source>
        <dbReference type="ARBA" id="ARBA00012078"/>
    </source>
</evidence>
<evidence type="ECO:0000259" key="13">
    <source>
        <dbReference type="Pfam" id="PF00288"/>
    </source>
</evidence>
<comment type="subcellular location">
    <subcellularLocation>
        <location evidence="12">Cytoplasm</location>
    </subcellularLocation>
</comment>
<keyword evidence="6 12" id="KW-0808">Transferase</keyword>
<dbReference type="GO" id="GO:0009088">
    <property type="term" value="P:threonine biosynthetic process"/>
    <property type="evidence" value="ECO:0007669"/>
    <property type="project" value="UniProtKB-UniRule"/>
</dbReference>
<evidence type="ECO:0000313" key="15">
    <source>
        <dbReference type="EMBL" id="MCP9292686.1"/>
    </source>
</evidence>
<dbReference type="RefSeq" id="WP_255135584.1">
    <property type="nucleotide sequence ID" value="NZ_JANDBC010000003.1"/>
</dbReference>
<proteinExistence type="inferred from homology"/>
<dbReference type="SUPFAM" id="SSF55060">
    <property type="entry name" value="GHMP Kinase, C-terminal domain"/>
    <property type="match status" value="1"/>
</dbReference>
<evidence type="ECO:0000256" key="10">
    <source>
        <dbReference type="ARBA" id="ARBA00022840"/>
    </source>
</evidence>
<comment type="caution">
    <text evidence="15">The sequence shown here is derived from an EMBL/GenBank/DDBJ whole genome shotgun (WGS) entry which is preliminary data.</text>
</comment>
<dbReference type="PIRSF" id="PIRSF000676">
    <property type="entry name" value="Homoser_kin"/>
    <property type="match status" value="1"/>
</dbReference>